<keyword evidence="2" id="KW-1185">Reference proteome</keyword>
<dbReference type="EMBL" id="MU267781">
    <property type="protein sequence ID" value="KAH7909053.1"/>
    <property type="molecule type" value="Genomic_DNA"/>
</dbReference>
<proteinExistence type="predicted"/>
<comment type="caution">
    <text evidence="1">The sequence shown here is derived from an EMBL/GenBank/DDBJ whole genome shotgun (WGS) entry which is preliminary data.</text>
</comment>
<sequence>MAQAHELWLFHANNPRSVLVSVDDGVTNFEDIELVVKNQLKDFGANKPANMVFWELKVPLEADQLLPSGVPLEAIATRIETGASADRFVMPQPELGSGLVRVVVESVRMSG</sequence>
<organism evidence="1 2">
    <name type="scientific">Hygrophoropsis aurantiaca</name>
    <dbReference type="NCBI Taxonomy" id="72124"/>
    <lineage>
        <taxon>Eukaryota</taxon>
        <taxon>Fungi</taxon>
        <taxon>Dikarya</taxon>
        <taxon>Basidiomycota</taxon>
        <taxon>Agaricomycotina</taxon>
        <taxon>Agaricomycetes</taxon>
        <taxon>Agaricomycetidae</taxon>
        <taxon>Boletales</taxon>
        <taxon>Coniophorineae</taxon>
        <taxon>Hygrophoropsidaceae</taxon>
        <taxon>Hygrophoropsis</taxon>
    </lineage>
</organism>
<name>A0ACB8A7I0_9AGAM</name>
<gene>
    <name evidence="1" type="ORF">BJ138DRAFT_1127956</name>
</gene>
<reference evidence="1" key="1">
    <citation type="journal article" date="2021" name="New Phytol.">
        <title>Evolutionary innovations through gain and loss of genes in the ectomycorrhizal Boletales.</title>
        <authorList>
            <person name="Wu G."/>
            <person name="Miyauchi S."/>
            <person name="Morin E."/>
            <person name="Kuo A."/>
            <person name="Drula E."/>
            <person name="Varga T."/>
            <person name="Kohler A."/>
            <person name="Feng B."/>
            <person name="Cao Y."/>
            <person name="Lipzen A."/>
            <person name="Daum C."/>
            <person name="Hundley H."/>
            <person name="Pangilinan J."/>
            <person name="Johnson J."/>
            <person name="Barry K."/>
            <person name="LaButti K."/>
            <person name="Ng V."/>
            <person name="Ahrendt S."/>
            <person name="Min B."/>
            <person name="Choi I.G."/>
            <person name="Park H."/>
            <person name="Plett J.M."/>
            <person name="Magnuson J."/>
            <person name="Spatafora J.W."/>
            <person name="Nagy L.G."/>
            <person name="Henrissat B."/>
            <person name="Grigoriev I.V."/>
            <person name="Yang Z.L."/>
            <person name="Xu J."/>
            <person name="Martin F.M."/>
        </authorList>
    </citation>
    <scope>NUCLEOTIDE SEQUENCE</scope>
    <source>
        <strain evidence="1">ATCC 28755</strain>
    </source>
</reference>
<protein>
    <submittedName>
        <fullName evidence="1">Uncharacterized protein</fullName>
    </submittedName>
</protein>
<dbReference type="Proteomes" id="UP000790377">
    <property type="component" value="Unassembled WGS sequence"/>
</dbReference>
<accession>A0ACB8A7I0</accession>
<evidence type="ECO:0000313" key="1">
    <source>
        <dbReference type="EMBL" id="KAH7909053.1"/>
    </source>
</evidence>
<evidence type="ECO:0000313" key="2">
    <source>
        <dbReference type="Proteomes" id="UP000790377"/>
    </source>
</evidence>